<feature type="transmembrane region" description="Helical" evidence="1">
    <location>
        <begin position="330"/>
        <end position="350"/>
    </location>
</feature>
<dbReference type="STRING" id="51028.A0A0N4V9V4"/>
<keyword evidence="1" id="KW-1133">Transmembrane helix</keyword>
<accession>A0A0N4V9V4</accession>
<dbReference type="OrthoDB" id="207378at2759"/>
<sequence>MLAKERYAKLRITFFAVYNNSTRTFALTHFDNDVINEFFNTALQYKISEVCRSSINKIPRFLSSRNVLEEEREGFYYSFTKGNADFVGDDRWLFSFKSCFRASGDTPYARSEYPLDFCYGADTDMKTGYAICLPQPCEDDATQLLQLWTDLNVKNGSHKPLSEVECLESRKKTQWNALSSTLVDICINQTYIALIAFITVFDCVRRPKTKSIVMRALMAFSGRRTVKRLYKVPSKSKITIRCLMGLRVISMIWVFTGHAFAWVQGYIKNINEYREDISSNFFAQFISNFTLSVNTFFLLSAALTSYSWFSAAKKLEGVSWRSYGYWLRFYRHRLVRLWPAYIYIIIFATFRSSVHSTSSVWPDTDPHIQCPKHWLENIFFINCFTHTPCLGWTWLPTNKCKYILEKRTRKITAPGRRIG</sequence>
<dbReference type="WBParaSite" id="EVEC_0000722901-mRNA-1">
    <property type="protein sequence ID" value="EVEC_0000722901-mRNA-1"/>
    <property type="gene ID" value="EVEC_0000722901"/>
</dbReference>
<keyword evidence="4" id="KW-1185">Reference proteome</keyword>
<keyword evidence="1" id="KW-0812">Transmembrane</keyword>
<dbReference type="InterPro" id="IPR052728">
    <property type="entry name" value="O2_lipid_transport_reg"/>
</dbReference>
<evidence type="ECO:0000313" key="3">
    <source>
        <dbReference type="EMBL" id="VDD91999.1"/>
    </source>
</evidence>
<dbReference type="PANTHER" id="PTHR11161:SF70">
    <property type="entry name" value="ACYLTRANSFERASE 3 DOMAIN-CONTAINING PROTEIN"/>
    <property type="match status" value="1"/>
</dbReference>
<evidence type="ECO:0000259" key="2">
    <source>
        <dbReference type="Pfam" id="PF01757"/>
    </source>
</evidence>
<dbReference type="Proteomes" id="UP000274131">
    <property type="component" value="Unassembled WGS sequence"/>
</dbReference>
<protein>
    <submittedName>
        <fullName evidence="5">Acyl_transf_3 domain-containing protein</fullName>
    </submittedName>
</protein>
<dbReference type="PANTHER" id="PTHR11161">
    <property type="entry name" value="O-ACYLTRANSFERASE"/>
    <property type="match status" value="1"/>
</dbReference>
<reference evidence="5" key="1">
    <citation type="submission" date="2017-02" db="UniProtKB">
        <authorList>
            <consortium name="WormBaseParasite"/>
        </authorList>
    </citation>
    <scope>IDENTIFICATION</scope>
</reference>
<dbReference type="InterPro" id="IPR002656">
    <property type="entry name" value="Acyl_transf_3_dom"/>
</dbReference>
<dbReference type="Pfam" id="PF01757">
    <property type="entry name" value="Acyl_transf_3"/>
    <property type="match status" value="1"/>
</dbReference>
<evidence type="ECO:0000256" key="1">
    <source>
        <dbReference type="SAM" id="Phobius"/>
    </source>
</evidence>
<evidence type="ECO:0000313" key="4">
    <source>
        <dbReference type="Proteomes" id="UP000274131"/>
    </source>
</evidence>
<keyword evidence="1" id="KW-0472">Membrane</keyword>
<proteinExistence type="predicted"/>
<evidence type="ECO:0000313" key="5">
    <source>
        <dbReference type="WBParaSite" id="EVEC_0000722901-mRNA-1"/>
    </source>
</evidence>
<dbReference type="AlphaFoldDB" id="A0A0N4V9V4"/>
<feature type="domain" description="Acyltransferase 3" evidence="2">
    <location>
        <begin position="243"/>
        <end position="381"/>
    </location>
</feature>
<reference evidence="3 4" key="2">
    <citation type="submission" date="2018-10" db="EMBL/GenBank/DDBJ databases">
        <authorList>
            <consortium name="Pathogen Informatics"/>
        </authorList>
    </citation>
    <scope>NUCLEOTIDE SEQUENCE [LARGE SCALE GENOMIC DNA]</scope>
</reference>
<dbReference type="GO" id="GO:0016747">
    <property type="term" value="F:acyltransferase activity, transferring groups other than amino-acyl groups"/>
    <property type="evidence" value="ECO:0007669"/>
    <property type="project" value="InterPro"/>
</dbReference>
<feature type="transmembrane region" description="Helical" evidence="1">
    <location>
        <begin position="238"/>
        <end position="261"/>
    </location>
</feature>
<gene>
    <name evidence="3" type="ORF">EVEC_LOCUS6750</name>
</gene>
<dbReference type="EMBL" id="UXUI01008635">
    <property type="protein sequence ID" value="VDD91999.1"/>
    <property type="molecule type" value="Genomic_DNA"/>
</dbReference>
<organism evidence="5">
    <name type="scientific">Enterobius vermicularis</name>
    <name type="common">Human pinworm</name>
    <dbReference type="NCBI Taxonomy" id="51028"/>
    <lineage>
        <taxon>Eukaryota</taxon>
        <taxon>Metazoa</taxon>
        <taxon>Ecdysozoa</taxon>
        <taxon>Nematoda</taxon>
        <taxon>Chromadorea</taxon>
        <taxon>Rhabditida</taxon>
        <taxon>Spirurina</taxon>
        <taxon>Oxyuridomorpha</taxon>
        <taxon>Oxyuroidea</taxon>
        <taxon>Oxyuridae</taxon>
        <taxon>Enterobius</taxon>
    </lineage>
</organism>
<name>A0A0N4V9V4_ENTVE</name>
<feature type="transmembrane region" description="Helical" evidence="1">
    <location>
        <begin position="281"/>
        <end position="309"/>
    </location>
</feature>